<accession>A0A3Q3WZQ5</accession>
<dbReference type="STRING" id="94237.ENSMMOP00000015009"/>
<keyword evidence="4" id="KW-1185">Reference proteome</keyword>
<proteinExistence type="predicted"/>
<evidence type="ECO:0000256" key="1">
    <source>
        <dbReference type="SAM" id="Coils"/>
    </source>
</evidence>
<feature type="region of interest" description="Disordered" evidence="2">
    <location>
        <begin position="1"/>
        <end position="67"/>
    </location>
</feature>
<dbReference type="AlphaFoldDB" id="A0A3Q3WZQ5"/>
<dbReference type="Ensembl" id="ENSMMOT00000015255.1">
    <property type="protein sequence ID" value="ENSMMOP00000015009.1"/>
    <property type="gene ID" value="ENSMMOG00000011467.1"/>
</dbReference>
<feature type="compositionally biased region" description="Polar residues" evidence="2">
    <location>
        <begin position="1"/>
        <end position="16"/>
    </location>
</feature>
<protein>
    <submittedName>
        <fullName evidence="3">Uncharacterized protein</fullName>
    </submittedName>
</protein>
<dbReference type="Proteomes" id="UP000261620">
    <property type="component" value="Unplaced"/>
</dbReference>
<evidence type="ECO:0000256" key="2">
    <source>
        <dbReference type="SAM" id="MobiDB-lite"/>
    </source>
</evidence>
<reference evidence="3" key="1">
    <citation type="submission" date="2025-08" db="UniProtKB">
        <authorList>
            <consortium name="Ensembl"/>
        </authorList>
    </citation>
    <scope>IDENTIFICATION</scope>
</reference>
<keyword evidence="1" id="KW-0175">Coiled coil</keyword>
<evidence type="ECO:0000313" key="4">
    <source>
        <dbReference type="Proteomes" id="UP000261620"/>
    </source>
</evidence>
<feature type="coiled-coil region" evidence="1">
    <location>
        <begin position="129"/>
        <end position="156"/>
    </location>
</feature>
<sequence>VSSPKQTPKRCSSTSPEAAPPHKSPRTDVPSPITHMPNAGEPQSDNVEEPTGPPGSPTARRKSWRRATMTRRSLPALPNLYQVEHLKKEWTCLAKIISSEHPTSTSSSDPSVQRAMEKVRKATNLQGESECWEALLKKHRTKAEELEKVEQGLERGVLLDSTSLAQSSQHHFIQSKPDYHSVLRRQQPMLHTMMDIQSKMVRELMFFKDQSQLLVKETSGRL</sequence>
<reference evidence="3" key="2">
    <citation type="submission" date="2025-09" db="UniProtKB">
        <authorList>
            <consortium name="Ensembl"/>
        </authorList>
    </citation>
    <scope>IDENTIFICATION</scope>
</reference>
<organism evidence="3 4">
    <name type="scientific">Mola mola</name>
    <name type="common">Ocean sunfish</name>
    <name type="synonym">Tetraodon mola</name>
    <dbReference type="NCBI Taxonomy" id="94237"/>
    <lineage>
        <taxon>Eukaryota</taxon>
        <taxon>Metazoa</taxon>
        <taxon>Chordata</taxon>
        <taxon>Craniata</taxon>
        <taxon>Vertebrata</taxon>
        <taxon>Euteleostomi</taxon>
        <taxon>Actinopterygii</taxon>
        <taxon>Neopterygii</taxon>
        <taxon>Teleostei</taxon>
        <taxon>Neoteleostei</taxon>
        <taxon>Acanthomorphata</taxon>
        <taxon>Eupercaria</taxon>
        <taxon>Tetraodontiformes</taxon>
        <taxon>Molidae</taxon>
        <taxon>Mola</taxon>
    </lineage>
</organism>
<name>A0A3Q3WZQ5_MOLML</name>
<evidence type="ECO:0000313" key="3">
    <source>
        <dbReference type="Ensembl" id="ENSMMOP00000015009.1"/>
    </source>
</evidence>